<dbReference type="AlphaFoldDB" id="A0A382N0N0"/>
<feature type="transmembrane region" description="Helical" evidence="1">
    <location>
        <begin position="6"/>
        <end position="26"/>
    </location>
</feature>
<protein>
    <submittedName>
        <fullName evidence="2">Uncharacterized protein</fullName>
    </submittedName>
</protein>
<evidence type="ECO:0000256" key="1">
    <source>
        <dbReference type="SAM" id="Phobius"/>
    </source>
</evidence>
<keyword evidence="1" id="KW-1133">Transmembrane helix</keyword>
<proteinExistence type="predicted"/>
<gene>
    <name evidence="2" type="ORF">METZ01_LOCUS306779</name>
</gene>
<keyword evidence="1" id="KW-0472">Membrane</keyword>
<accession>A0A382N0N0</accession>
<sequence>MEPEWLGVMGLGFVMLGLLFVLWIMIKWNNEDPNK</sequence>
<reference evidence="2" key="1">
    <citation type="submission" date="2018-05" db="EMBL/GenBank/DDBJ databases">
        <authorList>
            <person name="Lanie J.A."/>
            <person name="Ng W.-L."/>
            <person name="Kazmierczak K.M."/>
            <person name="Andrzejewski T.M."/>
            <person name="Davidsen T.M."/>
            <person name="Wayne K.J."/>
            <person name="Tettelin H."/>
            <person name="Glass J.I."/>
            <person name="Rusch D."/>
            <person name="Podicherti R."/>
            <person name="Tsui H.-C.T."/>
            <person name="Winkler M.E."/>
        </authorList>
    </citation>
    <scope>NUCLEOTIDE SEQUENCE</scope>
</reference>
<keyword evidence="1" id="KW-0812">Transmembrane</keyword>
<organism evidence="2">
    <name type="scientific">marine metagenome</name>
    <dbReference type="NCBI Taxonomy" id="408172"/>
    <lineage>
        <taxon>unclassified sequences</taxon>
        <taxon>metagenomes</taxon>
        <taxon>ecological metagenomes</taxon>
    </lineage>
</organism>
<evidence type="ECO:0000313" key="2">
    <source>
        <dbReference type="EMBL" id="SVC53925.1"/>
    </source>
</evidence>
<name>A0A382N0N0_9ZZZZ</name>
<dbReference type="EMBL" id="UINC01096766">
    <property type="protein sequence ID" value="SVC53925.1"/>
    <property type="molecule type" value="Genomic_DNA"/>
</dbReference>